<evidence type="ECO:0000313" key="2">
    <source>
        <dbReference type="Proteomes" id="UP001326199"/>
    </source>
</evidence>
<dbReference type="GeneID" id="87925044"/>
<comment type="caution">
    <text evidence="1">The sequence shown here is derived from an EMBL/GenBank/DDBJ whole genome shotgun (WGS) entry which is preliminary data.</text>
</comment>
<dbReference type="EMBL" id="JAFFHB010000001">
    <property type="protein sequence ID" value="KAK4672652.1"/>
    <property type="molecule type" value="Genomic_DNA"/>
</dbReference>
<keyword evidence="2" id="KW-1185">Reference proteome</keyword>
<dbReference type="Proteomes" id="UP001326199">
    <property type="component" value="Unassembled WGS sequence"/>
</dbReference>
<reference evidence="1 2" key="1">
    <citation type="journal article" date="2023" name="bioRxiv">
        <title>High-quality genome assemblies of four members of thePodospora anserinaspecies complex.</title>
        <authorList>
            <person name="Ament-Velasquez S.L."/>
            <person name="Vogan A.A."/>
            <person name="Wallerman O."/>
            <person name="Hartmann F."/>
            <person name="Gautier V."/>
            <person name="Silar P."/>
            <person name="Giraud T."/>
            <person name="Johannesson H."/>
        </authorList>
    </citation>
    <scope>NUCLEOTIDE SEQUENCE [LARGE SCALE GENOMIC DNA]</scope>
    <source>
        <strain evidence="1 2">CBS 411.78</strain>
    </source>
</reference>
<name>A0ABR0HXQ8_9PEZI</name>
<gene>
    <name evidence="1" type="ORF">QC763_0006020</name>
</gene>
<accession>A0ABR0HXQ8</accession>
<sequence length="125" mass="13569">MDPVSGAASIIAIIQIADKVIRACESDEFSALETLAASDGPLESCQKAMMDLERLLPPYQSSGPTATGAKYSKAKTVLSSLAWPFKEGKATKLLDEIKQHKGTILLALTTDTAYVRLLCVHFEYY</sequence>
<evidence type="ECO:0008006" key="3">
    <source>
        <dbReference type="Google" id="ProtNLM"/>
    </source>
</evidence>
<evidence type="ECO:0000313" key="1">
    <source>
        <dbReference type="EMBL" id="KAK4672652.1"/>
    </source>
</evidence>
<organism evidence="1 2">
    <name type="scientific">Podospora pseudopauciseta</name>
    <dbReference type="NCBI Taxonomy" id="2093780"/>
    <lineage>
        <taxon>Eukaryota</taxon>
        <taxon>Fungi</taxon>
        <taxon>Dikarya</taxon>
        <taxon>Ascomycota</taxon>
        <taxon>Pezizomycotina</taxon>
        <taxon>Sordariomycetes</taxon>
        <taxon>Sordariomycetidae</taxon>
        <taxon>Sordariales</taxon>
        <taxon>Podosporaceae</taxon>
        <taxon>Podospora</taxon>
    </lineage>
</organism>
<protein>
    <recommendedName>
        <fullName evidence="3">NACHT-NTPase and P-loop NTPases N-terminal domain-containing protein</fullName>
    </recommendedName>
</protein>
<dbReference type="RefSeq" id="XP_062769974.1">
    <property type="nucleotide sequence ID" value="XM_062905123.1"/>
</dbReference>
<proteinExistence type="predicted"/>